<name>A0A9P6WKH3_9ASCO</name>
<protein>
    <submittedName>
        <fullName evidence="1">Uncharacterized protein</fullName>
    </submittedName>
</protein>
<dbReference type="AlphaFoldDB" id="A0A9P6WKH3"/>
<dbReference type="OrthoDB" id="3986620at2759"/>
<comment type="caution">
    <text evidence="1">The sequence shown here is derived from an EMBL/GenBank/DDBJ whole genome shotgun (WGS) entry which is preliminary data.</text>
</comment>
<proteinExistence type="predicted"/>
<gene>
    <name evidence="1" type="ORF">C6P40_000710</name>
</gene>
<dbReference type="EMBL" id="PUHW01000134">
    <property type="protein sequence ID" value="KAG0688647.1"/>
    <property type="molecule type" value="Genomic_DNA"/>
</dbReference>
<keyword evidence="2" id="KW-1185">Reference proteome</keyword>
<evidence type="ECO:0000313" key="1">
    <source>
        <dbReference type="EMBL" id="KAG0688647.1"/>
    </source>
</evidence>
<dbReference type="Proteomes" id="UP000697127">
    <property type="component" value="Unassembled WGS sequence"/>
</dbReference>
<reference evidence="1" key="1">
    <citation type="submission" date="2020-11" db="EMBL/GenBank/DDBJ databases">
        <title>Kefir isolates.</title>
        <authorList>
            <person name="Marcisauskas S."/>
            <person name="Kim Y."/>
            <person name="Blasche S."/>
        </authorList>
    </citation>
    <scope>NUCLEOTIDE SEQUENCE</scope>
    <source>
        <strain evidence="1">Olga-1</strain>
    </source>
</reference>
<sequence length="290" mass="33568">MLQASNTRLLHSNNFVSIGDNDRIYNTYPLGLDELIHSLSESSTIIDYLSIANYCKSLILNPAINSFNLKIKDILQIWETRILCLCLVYYSKKKSNTVINEKMLQFETNNILEQVKYLNNSNNFISTANSTNLNISNNNNKIKLNTEFNNLLMHLKYNGKDMQLLEYYYHEVFKSRSINGMNIEYLERLQFAILSVLFKRNDIITAYNMINMDETGISKIYQEKMKVIQQKIEDNERKGIEMYCLSVSLIKNKIVCDGGDGDDDDNTNSDNEDINNNLIRTLAQTLLRST</sequence>
<evidence type="ECO:0000313" key="2">
    <source>
        <dbReference type="Proteomes" id="UP000697127"/>
    </source>
</evidence>
<organism evidence="1 2">
    <name type="scientific">Pichia californica</name>
    <dbReference type="NCBI Taxonomy" id="460514"/>
    <lineage>
        <taxon>Eukaryota</taxon>
        <taxon>Fungi</taxon>
        <taxon>Dikarya</taxon>
        <taxon>Ascomycota</taxon>
        <taxon>Saccharomycotina</taxon>
        <taxon>Pichiomycetes</taxon>
        <taxon>Pichiales</taxon>
        <taxon>Pichiaceae</taxon>
        <taxon>Pichia</taxon>
    </lineage>
</organism>
<accession>A0A9P6WKH3</accession>